<reference evidence="2" key="1">
    <citation type="submission" date="2022-11" db="EMBL/GenBank/DDBJ databases">
        <title>Genome Sequence of Cubamyces cubensis.</title>
        <authorList>
            <person name="Buettner E."/>
        </authorList>
    </citation>
    <scope>NUCLEOTIDE SEQUENCE</scope>
    <source>
        <strain evidence="2">MPL-01</strain>
    </source>
</reference>
<sequence length="488" mass="53678">MIVPSGPTLLGEKSQYRLSKNDLLLNYTGHIVSVVPAKLDVERLREAIARTFTWFPLFCGRLVREPEWAISVSPPQPVPLVIKPWNPTPSESMEATLVVRVPPALPIEDINPFRLLSGEEPVLGKFTILTSETATAIAMSCTHIVSDLYVAVKFMRVWSQQYVGDVIDRPPVYEGIIDPELPADPARLAFVRSKLPKLLSDTFPFDKIDFSIFAPFPVTRVDVFLSGAQVRALHSAVLRLATAAAARSGKEPNVQPSALTRQDVLSALIVAATNASYDTPVTQIHSVMDCRGVNPAFLPREAIANGIQYATTAPVTISPDPRELVLSYATHIRASLIEARDPQYVKDLLAVSGEEWYGPAQANLGHYVAPSPGQICINSSYRVNWSATHFGYPGQARWHHPDTVPTDNYVLMFPSNPVYDRASGTWRTDEGACDVSVKVRTGRQDLFAAEVLRVWKAVVGDGDGDWQALPKVVNFGHKEAGISWHAKL</sequence>
<proteinExistence type="predicted"/>
<keyword evidence="3" id="KW-1185">Reference proteome</keyword>
<name>A0AAD7U477_9APHY</name>
<comment type="caution">
    <text evidence="2">The sequence shown here is derived from an EMBL/GenBank/DDBJ whole genome shotgun (WGS) entry which is preliminary data.</text>
</comment>
<dbReference type="PANTHER" id="PTHR31642">
    <property type="entry name" value="TRICHOTHECENE 3-O-ACETYLTRANSFERASE"/>
    <property type="match status" value="1"/>
</dbReference>
<dbReference type="InterPro" id="IPR050317">
    <property type="entry name" value="Plant_Fungal_Acyltransferase"/>
</dbReference>
<dbReference type="InterPro" id="IPR023213">
    <property type="entry name" value="CAT-like_dom_sf"/>
</dbReference>
<dbReference type="PANTHER" id="PTHR31642:SF310">
    <property type="entry name" value="FATTY ALCOHOL:CAFFEOYL-COA ACYLTRANSFERASE"/>
    <property type="match status" value="1"/>
</dbReference>
<dbReference type="Gene3D" id="3.30.559.10">
    <property type="entry name" value="Chloramphenicol acetyltransferase-like domain"/>
    <property type="match status" value="2"/>
</dbReference>
<evidence type="ECO:0000313" key="3">
    <source>
        <dbReference type="Proteomes" id="UP001215151"/>
    </source>
</evidence>
<organism evidence="2 3">
    <name type="scientific">Trametes cubensis</name>
    <dbReference type="NCBI Taxonomy" id="1111947"/>
    <lineage>
        <taxon>Eukaryota</taxon>
        <taxon>Fungi</taxon>
        <taxon>Dikarya</taxon>
        <taxon>Basidiomycota</taxon>
        <taxon>Agaricomycotina</taxon>
        <taxon>Agaricomycetes</taxon>
        <taxon>Polyporales</taxon>
        <taxon>Polyporaceae</taxon>
        <taxon>Trametes</taxon>
    </lineage>
</organism>
<evidence type="ECO:0000313" key="2">
    <source>
        <dbReference type="EMBL" id="KAJ8496045.1"/>
    </source>
</evidence>
<protein>
    <submittedName>
        <fullName evidence="2">Uncharacterized protein</fullName>
    </submittedName>
</protein>
<evidence type="ECO:0000256" key="1">
    <source>
        <dbReference type="ARBA" id="ARBA00022679"/>
    </source>
</evidence>
<keyword evidence="1" id="KW-0808">Transferase</keyword>
<accession>A0AAD7U477</accession>
<dbReference type="GO" id="GO:0016747">
    <property type="term" value="F:acyltransferase activity, transferring groups other than amino-acyl groups"/>
    <property type="evidence" value="ECO:0007669"/>
    <property type="project" value="TreeGrafter"/>
</dbReference>
<dbReference type="EMBL" id="JAPEVG010000018">
    <property type="protein sequence ID" value="KAJ8496045.1"/>
    <property type="molecule type" value="Genomic_DNA"/>
</dbReference>
<gene>
    <name evidence="2" type="ORF">ONZ51_g1349</name>
</gene>
<dbReference type="AlphaFoldDB" id="A0AAD7U477"/>
<dbReference type="SUPFAM" id="SSF52777">
    <property type="entry name" value="CoA-dependent acyltransferases"/>
    <property type="match status" value="1"/>
</dbReference>
<dbReference type="Proteomes" id="UP001215151">
    <property type="component" value="Unassembled WGS sequence"/>
</dbReference>